<dbReference type="Ensembl" id="ENSPTET00000054997.1">
    <property type="protein sequence ID" value="ENSPTEP00000041121.1"/>
    <property type="gene ID" value="ENSPTEG00000037753.1"/>
</dbReference>
<reference evidence="1" key="2">
    <citation type="submission" date="2025-09" db="UniProtKB">
        <authorList>
            <consortium name="Ensembl"/>
        </authorList>
    </citation>
    <scope>IDENTIFICATION</scope>
</reference>
<name>A0A8C9J6Y2_9PRIM</name>
<dbReference type="AlphaFoldDB" id="A0A8C9J6Y2"/>
<sequence>MTRDAQLPILASMPGVPHFSFVVLCLSVASRNENGTFSTRGFQNII</sequence>
<organism evidence="1 2">
    <name type="scientific">Piliocolobus tephrosceles</name>
    <name type="common">Ugandan red Colobus</name>
    <dbReference type="NCBI Taxonomy" id="591936"/>
    <lineage>
        <taxon>Eukaryota</taxon>
        <taxon>Metazoa</taxon>
        <taxon>Chordata</taxon>
        <taxon>Craniata</taxon>
        <taxon>Vertebrata</taxon>
        <taxon>Euteleostomi</taxon>
        <taxon>Mammalia</taxon>
        <taxon>Eutheria</taxon>
        <taxon>Euarchontoglires</taxon>
        <taxon>Primates</taxon>
        <taxon>Haplorrhini</taxon>
        <taxon>Catarrhini</taxon>
        <taxon>Cercopithecidae</taxon>
        <taxon>Colobinae</taxon>
        <taxon>Piliocolobus</taxon>
    </lineage>
</organism>
<reference evidence="1" key="1">
    <citation type="submission" date="2025-08" db="UniProtKB">
        <authorList>
            <consortium name="Ensembl"/>
        </authorList>
    </citation>
    <scope>IDENTIFICATION</scope>
</reference>
<evidence type="ECO:0000313" key="2">
    <source>
        <dbReference type="Proteomes" id="UP000694416"/>
    </source>
</evidence>
<keyword evidence="2" id="KW-1185">Reference proteome</keyword>
<proteinExistence type="predicted"/>
<protein>
    <submittedName>
        <fullName evidence="1">Uncharacterized protein</fullName>
    </submittedName>
</protein>
<dbReference type="Proteomes" id="UP000694416">
    <property type="component" value="Unplaced"/>
</dbReference>
<evidence type="ECO:0000313" key="1">
    <source>
        <dbReference type="Ensembl" id="ENSPTEP00000041121.1"/>
    </source>
</evidence>
<accession>A0A8C9J6Y2</accession>